<keyword evidence="2" id="KW-1185">Reference proteome</keyword>
<dbReference type="EMBL" id="CM042056">
    <property type="protein sequence ID" value="KAI3698013.1"/>
    <property type="molecule type" value="Genomic_DNA"/>
</dbReference>
<comment type="caution">
    <text evidence="1">The sequence shown here is derived from an EMBL/GenBank/DDBJ whole genome shotgun (WGS) entry which is preliminary data.</text>
</comment>
<evidence type="ECO:0000313" key="2">
    <source>
        <dbReference type="Proteomes" id="UP001055879"/>
    </source>
</evidence>
<organism evidence="1 2">
    <name type="scientific">Arctium lappa</name>
    <name type="common">Greater burdock</name>
    <name type="synonym">Lappa major</name>
    <dbReference type="NCBI Taxonomy" id="4217"/>
    <lineage>
        <taxon>Eukaryota</taxon>
        <taxon>Viridiplantae</taxon>
        <taxon>Streptophyta</taxon>
        <taxon>Embryophyta</taxon>
        <taxon>Tracheophyta</taxon>
        <taxon>Spermatophyta</taxon>
        <taxon>Magnoliopsida</taxon>
        <taxon>eudicotyledons</taxon>
        <taxon>Gunneridae</taxon>
        <taxon>Pentapetalae</taxon>
        <taxon>asterids</taxon>
        <taxon>campanulids</taxon>
        <taxon>Asterales</taxon>
        <taxon>Asteraceae</taxon>
        <taxon>Carduoideae</taxon>
        <taxon>Cardueae</taxon>
        <taxon>Arctiinae</taxon>
        <taxon>Arctium</taxon>
    </lineage>
</organism>
<gene>
    <name evidence="1" type="ORF">L6452_31122</name>
</gene>
<evidence type="ECO:0000313" key="1">
    <source>
        <dbReference type="EMBL" id="KAI3698013.1"/>
    </source>
</evidence>
<sequence length="100" mass="10868">MVATAVWLAESSGDDDKWCKAIGLRSKGGGAWDGPMGIQTRECQVDLSYLTVQCNGDMSSDGFPAWAFVKRSEAPIHAEARRRYDEGLPEDDVGIIYSPG</sequence>
<accession>A0ACB8ZL80</accession>
<name>A0ACB8ZL80_ARCLA</name>
<protein>
    <submittedName>
        <fullName evidence="1">Uncharacterized protein</fullName>
    </submittedName>
</protein>
<dbReference type="Proteomes" id="UP001055879">
    <property type="component" value="Linkage Group LG10"/>
</dbReference>
<reference evidence="2" key="1">
    <citation type="journal article" date="2022" name="Mol. Ecol. Resour.">
        <title>The genomes of chicory, endive, great burdock and yacon provide insights into Asteraceae palaeo-polyploidization history and plant inulin production.</title>
        <authorList>
            <person name="Fan W."/>
            <person name="Wang S."/>
            <person name="Wang H."/>
            <person name="Wang A."/>
            <person name="Jiang F."/>
            <person name="Liu H."/>
            <person name="Zhao H."/>
            <person name="Xu D."/>
            <person name="Zhang Y."/>
        </authorList>
    </citation>
    <scope>NUCLEOTIDE SEQUENCE [LARGE SCALE GENOMIC DNA]</scope>
    <source>
        <strain evidence="2">cv. Niubang</strain>
    </source>
</reference>
<reference evidence="1 2" key="2">
    <citation type="journal article" date="2022" name="Mol. Ecol. Resour.">
        <title>The genomes of chicory, endive, great burdock and yacon provide insights into Asteraceae paleo-polyploidization history and plant inulin production.</title>
        <authorList>
            <person name="Fan W."/>
            <person name="Wang S."/>
            <person name="Wang H."/>
            <person name="Wang A."/>
            <person name="Jiang F."/>
            <person name="Liu H."/>
            <person name="Zhao H."/>
            <person name="Xu D."/>
            <person name="Zhang Y."/>
        </authorList>
    </citation>
    <scope>NUCLEOTIDE SEQUENCE [LARGE SCALE GENOMIC DNA]</scope>
    <source>
        <strain evidence="2">cv. Niubang</strain>
    </source>
</reference>
<proteinExistence type="predicted"/>